<evidence type="ECO:0000256" key="2">
    <source>
        <dbReference type="ARBA" id="ARBA00022490"/>
    </source>
</evidence>
<name>A0A841SZ13_9BACL</name>
<keyword evidence="2 7" id="KW-0963">Cytoplasm</keyword>
<comment type="pathway">
    <text evidence="7">Carbohydrate degradation; 2-deoxy-D-ribose 1-phosphate degradation; D-glyceraldehyde 3-phosphate and acetaldehyde from 2-deoxy-alpha-D-ribose 1-phosphate: step 2/2.</text>
</comment>
<dbReference type="SMART" id="SM01133">
    <property type="entry name" value="DeoC"/>
    <property type="match status" value="1"/>
</dbReference>
<dbReference type="FunFam" id="3.20.20.70:FF:000044">
    <property type="entry name" value="Deoxyribose-phosphate aldolase"/>
    <property type="match status" value="1"/>
</dbReference>
<evidence type="ECO:0000313" key="9">
    <source>
        <dbReference type="Proteomes" id="UP000535838"/>
    </source>
</evidence>
<sequence length="220" mass="22372">MDLASYIDHTLLKPESTRSGIVRLCEEAKQYGFATVCVNPYWVRTAAELLAGTGVGITTVIGFPLGASTTSTKVAETEDAIGNGATDIDMVLNVGALKSGMLEQVERDIAAVVAASRGKAIVKVILETGLLTDEEKIKACELSKSAGADFVKTSTGFGPGGATVEDIALMRRAVGPEMGVKASGGVRDAATCRAVIAAGATRIGASSSVAIVSGGQGSGY</sequence>
<dbReference type="GO" id="GO:0016052">
    <property type="term" value="P:carbohydrate catabolic process"/>
    <property type="evidence" value="ECO:0007669"/>
    <property type="project" value="TreeGrafter"/>
</dbReference>
<dbReference type="InterPro" id="IPR013785">
    <property type="entry name" value="Aldolase_TIM"/>
</dbReference>
<dbReference type="Gene3D" id="3.20.20.70">
    <property type="entry name" value="Aldolase class I"/>
    <property type="match status" value="1"/>
</dbReference>
<comment type="function">
    <text evidence="6 7">Catalyzes a reversible aldol reaction between acetaldehyde and D-glyceraldehyde 3-phosphate to generate 2-deoxy-D-ribose 5-phosphate.</text>
</comment>
<evidence type="ECO:0000256" key="3">
    <source>
        <dbReference type="ARBA" id="ARBA00023239"/>
    </source>
</evidence>
<dbReference type="AlphaFoldDB" id="A0A841SZ13"/>
<keyword evidence="4 7" id="KW-0704">Schiff base</keyword>
<dbReference type="SUPFAM" id="SSF51569">
    <property type="entry name" value="Aldolase"/>
    <property type="match status" value="1"/>
</dbReference>
<dbReference type="EMBL" id="JACJVQ010000021">
    <property type="protein sequence ID" value="MBB6637443.1"/>
    <property type="molecule type" value="Genomic_DNA"/>
</dbReference>
<dbReference type="Pfam" id="PF01791">
    <property type="entry name" value="DeoC"/>
    <property type="match status" value="1"/>
</dbReference>
<evidence type="ECO:0000256" key="5">
    <source>
        <dbReference type="ARBA" id="ARBA00048791"/>
    </source>
</evidence>
<evidence type="ECO:0000256" key="4">
    <source>
        <dbReference type="ARBA" id="ARBA00023270"/>
    </source>
</evidence>
<dbReference type="PANTHER" id="PTHR10889:SF1">
    <property type="entry name" value="DEOXYRIBOSE-PHOSPHATE ALDOLASE"/>
    <property type="match status" value="1"/>
</dbReference>
<dbReference type="EC" id="4.1.2.4" evidence="7"/>
<dbReference type="Proteomes" id="UP000535838">
    <property type="component" value="Unassembled WGS sequence"/>
</dbReference>
<dbReference type="GO" id="GO:0006018">
    <property type="term" value="P:2-deoxyribose 1-phosphate catabolic process"/>
    <property type="evidence" value="ECO:0007669"/>
    <property type="project" value="UniProtKB-UniRule"/>
</dbReference>
<evidence type="ECO:0000256" key="6">
    <source>
        <dbReference type="ARBA" id="ARBA00056337"/>
    </source>
</evidence>
<dbReference type="UniPathway" id="UPA00002">
    <property type="reaction ID" value="UER00468"/>
</dbReference>
<comment type="subcellular location">
    <subcellularLocation>
        <location evidence="7">Cytoplasm</location>
    </subcellularLocation>
</comment>
<dbReference type="CDD" id="cd00959">
    <property type="entry name" value="DeoC"/>
    <property type="match status" value="1"/>
</dbReference>
<proteinExistence type="inferred from homology"/>
<dbReference type="InterPro" id="IPR011343">
    <property type="entry name" value="DeoC"/>
</dbReference>
<dbReference type="PANTHER" id="PTHR10889">
    <property type="entry name" value="DEOXYRIBOSE-PHOSPHATE ALDOLASE"/>
    <property type="match status" value="1"/>
</dbReference>
<dbReference type="RefSeq" id="WP_185122661.1">
    <property type="nucleotide sequence ID" value="NZ_JACJVQ010000021.1"/>
</dbReference>
<dbReference type="GO" id="GO:0004139">
    <property type="term" value="F:deoxyribose-phosphate aldolase activity"/>
    <property type="evidence" value="ECO:0007669"/>
    <property type="project" value="UniProtKB-UniRule"/>
</dbReference>
<dbReference type="GO" id="GO:0009264">
    <property type="term" value="P:deoxyribonucleotide catabolic process"/>
    <property type="evidence" value="ECO:0007669"/>
    <property type="project" value="UniProtKB-UniRule"/>
</dbReference>
<comment type="similarity">
    <text evidence="1 7">Belongs to the DeoC/FbaB aldolase family. DeoC type 1 subfamily.</text>
</comment>
<dbReference type="NCBIfam" id="TIGR00126">
    <property type="entry name" value="deoC"/>
    <property type="match status" value="1"/>
</dbReference>
<keyword evidence="9" id="KW-1185">Reference proteome</keyword>
<organism evidence="8 9">
    <name type="scientific">Cohnella thailandensis</name>
    <dbReference type="NCBI Taxonomy" id="557557"/>
    <lineage>
        <taxon>Bacteria</taxon>
        <taxon>Bacillati</taxon>
        <taxon>Bacillota</taxon>
        <taxon>Bacilli</taxon>
        <taxon>Bacillales</taxon>
        <taxon>Paenibacillaceae</taxon>
        <taxon>Cohnella</taxon>
    </lineage>
</organism>
<keyword evidence="3 7" id="KW-0456">Lyase</keyword>
<comment type="catalytic activity">
    <reaction evidence="5 7">
        <text>2-deoxy-D-ribose 5-phosphate = D-glyceraldehyde 3-phosphate + acetaldehyde</text>
        <dbReference type="Rhea" id="RHEA:12821"/>
        <dbReference type="ChEBI" id="CHEBI:15343"/>
        <dbReference type="ChEBI" id="CHEBI:59776"/>
        <dbReference type="ChEBI" id="CHEBI:62877"/>
        <dbReference type="EC" id="4.1.2.4"/>
    </reaction>
</comment>
<dbReference type="InterPro" id="IPR002915">
    <property type="entry name" value="DeoC/FbaB/LacD_aldolase"/>
</dbReference>
<dbReference type="HAMAP" id="MF_00114">
    <property type="entry name" value="DeoC_type1"/>
    <property type="match status" value="1"/>
</dbReference>
<feature type="active site" description="Proton donor/acceptor" evidence="7">
    <location>
        <position position="89"/>
    </location>
</feature>
<evidence type="ECO:0000256" key="7">
    <source>
        <dbReference type="HAMAP-Rule" id="MF_00114"/>
    </source>
</evidence>
<feature type="active site" description="Proton donor/acceptor" evidence="7">
    <location>
        <position position="181"/>
    </location>
</feature>
<accession>A0A841SZ13</accession>
<feature type="active site" description="Schiff-base intermediate with acetaldehyde" evidence="7">
    <location>
        <position position="152"/>
    </location>
</feature>
<protein>
    <recommendedName>
        <fullName evidence="7">Deoxyribose-phosphate aldolase</fullName>
        <shortName evidence="7">DERA</shortName>
        <ecNumber evidence="7">4.1.2.4</ecNumber>
    </recommendedName>
    <alternativeName>
        <fullName evidence="7">2-deoxy-D-ribose 5-phosphate aldolase</fullName>
    </alternativeName>
    <alternativeName>
        <fullName evidence="7">Phosphodeoxyriboaldolase</fullName>
        <shortName evidence="7">Deoxyriboaldolase</shortName>
    </alternativeName>
</protein>
<dbReference type="GO" id="GO:0005737">
    <property type="term" value="C:cytoplasm"/>
    <property type="evidence" value="ECO:0007669"/>
    <property type="project" value="UniProtKB-SubCell"/>
</dbReference>
<evidence type="ECO:0000313" key="8">
    <source>
        <dbReference type="EMBL" id="MBB6637443.1"/>
    </source>
</evidence>
<comment type="caution">
    <text evidence="8">The sequence shown here is derived from an EMBL/GenBank/DDBJ whole genome shotgun (WGS) entry which is preliminary data.</text>
</comment>
<evidence type="ECO:0000256" key="1">
    <source>
        <dbReference type="ARBA" id="ARBA00010936"/>
    </source>
</evidence>
<gene>
    <name evidence="7 8" type="primary">deoC</name>
    <name evidence="8" type="ORF">H7B67_25215</name>
</gene>
<dbReference type="InterPro" id="IPR028581">
    <property type="entry name" value="DeoC_typeI"/>
</dbReference>
<reference evidence="8 9" key="1">
    <citation type="submission" date="2020-08" db="EMBL/GenBank/DDBJ databases">
        <title>Cohnella phylogeny.</title>
        <authorList>
            <person name="Dunlap C."/>
        </authorList>
    </citation>
    <scope>NUCLEOTIDE SEQUENCE [LARGE SCALE GENOMIC DNA]</scope>
    <source>
        <strain evidence="8 9">DSM 25241</strain>
    </source>
</reference>
<dbReference type="PIRSF" id="PIRSF001357">
    <property type="entry name" value="DeoC"/>
    <property type="match status" value="1"/>
</dbReference>